<protein>
    <submittedName>
        <fullName evidence="4">Epoxide hydrolase</fullName>
        <ecNumber evidence="4">3.8.1.3</ecNumber>
    </submittedName>
</protein>
<dbReference type="Pfam" id="PF00561">
    <property type="entry name" value="Abhydrolase_1"/>
    <property type="match status" value="1"/>
</dbReference>
<name>A0A2X4UI97_9NOCA</name>
<proteinExistence type="predicted"/>
<dbReference type="SUPFAM" id="SSF53474">
    <property type="entry name" value="alpha/beta-Hydrolases"/>
    <property type="match status" value="1"/>
</dbReference>
<dbReference type="PRINTS" id="PR00412">
    <property type="entry name" value="EPOXHYDRLASE"/>
</dbReference>
<dbReference type="InterPro" id="IPR000073">
    <property type="entry name" value="AB_hydrolase_1"/>
</dbReference>
<dbReference type="AlphaFoldDB" id="A0A2X4UI97"/>
<accession>A0A2X4UI97</accession>
<organism evidence="4 5">
    <name type="scientific">Rhodococcus coprophilus</name>
    <dbReference type="NCBI Taxonomy" id="38310"/>
    <lineage>
        <taxon>Bacteria</taxon>
        <taxon>Bacillati</taxon>
        <taxon>Actinomycetota</taxon>
        <taxon>Actinomycetes</taxon>
        <taxon>Mycobacteriales</taxon>
        <taxon>Nocardiaceae</taxon>
        <taxon>Rhodococcus</taxon>
    </lineage>
</organism>
<dbReference type="EMBL" id="LS483468">
    <property type="protein sequence ID" value="SQI32690.1"/>
    <property type="molecule type" value="Genomic_DNA"/>
</dbReference>
<keyword evidence="1 4" id="KW-0378">Hydrolase</keyword>
<dbReference type="GO" id="GO:0018785">
    <property type="term" value="F:haloacetate dehalogenase activity"/>
    <property type="evidence" value="ECO:0007669"/>
    <property type="project" value="UniProtKB-EC"/>
</dbReference>
<evidence type="ECO:0000313" key="4">
    <source>
        <dbReference type="EMBL" id="SQI32690.1"/>
    </source>
</evidence>
<feature type="compositionally biased region" description="Basic and acidic residues" evidence="2">
    <location>
        <begin position="1"/>
        <end position="11"/>
    </location>
</feature>
<reference evidence="4 5" key="1">
    <citation type="submission" date="2018-06" db="EMBL/GenBank/DDBJ databases">
        <authorList>
            <consortium name="Pathogen Informatics"/>
            <person name="Doyle S."/>
        </authorList>
    </citation>
    <scope>NUCLEOTIDE SEQUENCE [LARGE SCALE GENOMIC DNA]</scope>
    <source>
        <strain evidence="4 5">NCTC10994</strain>
    </source>
</reference>
<dbReference type="KEGG" id="rcr:NCTC10994_02299"/>
<feature type="region of interest" description="Disordered" evidence="2">
    <location>
        <begin position="1"/>
        <end position="38"/>
    </location>
</feature>
<dbReference type="Proteomes" id="UP000249091">
    <property type="component" value="Chromosome 1"/>
</dbReference>
<keyword evidence="5" id="KW-1185">Reference proteome</keyword>
<dbReference type="PANTHER" id="PTHR43329">
    <property type="entry name" value="EPOXIDE HYDROLASE"/>
    <property type="match status" value="1"/>
</dbReference>
<evidence type="ECO:0000259" key="3">
    <source>
        <dbReference type="Pfam" id="PF00561"/>
    </source>
</evidence>
<dbReference type="STRING" id="1219011.GCA_001895045_04076"/>
<evidence type="ECO:0000313" key="5">
    <source>
        <dbReference type="Proteomes" id="UP000249091"/>
    </source>
</evidence>
<dbReference type="EC" id="3.8.1.3" evidence="4"/>
<feature type="domain" description="AB hydrolase-1" evidence="3">
    <location>
        <begin position="65"/>
        <end position="299"/>
    </location>
</feature>
<dbReference type="InterPro" id="IPR000639">
    <property type="entry name" value="Epox_hydrolase-like"/>
</dbReference>
<evidence type="ECO:0000256" key="2">
    <source>
        <dbReference type="SAM" id="MobiDB-lite"/>
    </source>
</evidence>
<dbReference type="InterPro" id="IPR029058">
    <property type="entry name" value="AB_hydrolase_fold"/>
</dbReference>
<gene>
    <name evidence="4" type="primary">dehH1</name>
    <name evidence="4" type="ORF">NCTC10994_02299</name>
</gene>
<sequence length="319" mass="34880">MTSADDREALVKQRSGPAARKRHRAEPLCGGGASRGDQVGERITTVDRDGLTFDVRDEGPIGGEIVVLLHGFPQDSRSWEGVAPILHDAGYRTIAPDQRGCSPRARPRRRRDYRIPQITEDAVALIEAVGAGSRVHLVGHDWGSVIAWSVAARRPDLVQSLTAVSVPHPAAFLRAFVTSTQLLRSWYMLLFQFPWIPEFLLSNERIANSVLRGSGQPRAAAARDAARLADRSAVRGGVNWYRAMLWTDPKATLDPVTVPTLMVWSDRDIAVGPAGVDATPHYVSGPYRSETLAGVSHWIPDEVPDELARLVVEHATANS</sequence>
<dbReference type="Gene3D" id="3.40.50.1820">
    <property type="entry name" value="alpha/beta hydrolase"/>
    <property type="match status" value="1"/>
</dbReference>
<evidence type="ECO:0000256" key="1">
    <source>
        <dbReference type="ARBA" id="ARBA00022801"/>
    </source>
</evidence>